<dbReference type="InParanoid" id="Q0U604"/>
<dbReference type="EMBL" id="CH445348">
    <property type="protein sequence ID" value="EAT79610.1"/>
    <property type="molecule type" value="Genomic_DNA"/>
</dbReference>
<gene>
    <name evidence="2" type="ORF">SNOG_12810</name>
</gene>
<dbReference type="KEGG" id="pno:SNOG_12810"/>
<evidence type="ECO:0000313" key="3">
    <source>
        <dbReference type="Proteomes" id="UP000001055"/>
    </source>
</evidence>
<dbReference type="Proteomes" id="UP000001055">
    <property type="component" value="Unassembled WGS sequence"/>
</dbReference>
<accession>Q0U604</accession>
<organism evidence="2 3">
    <name type="scientific">Phaeosphaeria nodorum (strain SN15 / ATCC MYA-4574 / FGSC 10173)</name>
    <name type="common">Glume blotch fungus</name>
    <name type="synonym">Parastagonospora nodorum</name>
    <dbReference type="NCBI Taxonomy" id="321614"/>
    <lineage>
        <taxon>Eukaryota</taxon>
        <taxon>Fungi</taxon>
        <taxon>Dikarya</taxon>
        <taxon>Ascomycota</taxon>
        <taxon>Pezizomycotina</taxon>
        <taxon>Dothideomycetes</taxon>
        <taxon>Pleosporomycetidae</taxon>
        <taxon>Pleosporales</taxon>
        <taxon>Pleosporineae</taxon>
        <taxon>Phaeosphaeriaceae</taxon>
        <taxon>Parastagonospora</taxon>
    </lineage>
</organism>
<protein>
    <submittedName>
        <fullName evidence="2">Uncharacterized protein</fullName>
    </submittedName>
</protein>
<proteinExistence type="predicted"/>
<dbReference type="GeneID" id="5979941"/>
<evidence type="ECO:0000313" key="2">
    <source>
        <dbReference type="EMBL" id="EAT79610.1"/>
    </source>
</evidence>
<feature type="region of interest" description="Disordered" evidence="1">
    <location>
        <begin position="17"/>
        <end position="41"/>
    </location>
</feature>
<dbReference type="AlphaFoldDB" id="Q0U604"/>
<sequence length="68" mass="6971">MASSHLKSKTNNVVASAAGGFSQQTSPPGYGVSQSGNRPAAYSSTPVIATTLERKLPPSGRPAIICRL</sequence>
<name>Q0U604_PHANO</name>
<evidence type="ECO:0000256" key="1">
    <source>
        <dbReference type="SAM" id="MobiDB-lite"/>
    </source>
</evidence>
<feature type="compositionally biased region" description="Polar residues" evidence="1">
    <location>
        <begin position="21"/>
        <end position="41"/>
    </location>
</feature>
<reference evidence="3" key="1">
    <citation type="journal article" date="2007" name="Plant Cell">
        <title>Dothideomycete-plant interactions illuminated by genome sequencing and EST analysis of the wheat pathogen Stagonospora nodorum.</title>
        <authorList>
            <person name="Hane J.K."/>
            <person name="Lowe R.G."/>
            <person name="Solomon P.S."/>
            <person name="Tan K.C."/>
            <person name="Schoch C.L."/>
            <person name="Spatafora J.W."/>
            <person name="Crous P.W."/>
            <person name="Kodira C."/>
            <person name="Birren B.W."/>
            <person name="Galagan J.E."/>
            <person name="Torriani S.F."/>
            <person name="McDonald B.A."/>
            <person name="Oliver R.P."/>
        </authorList>
    </citation>
    <scope>NUCLEOTIDE SEQUENCE [LARGE SCALE GENOMIC DNA]</scope>
    <source>
        <strain evidence="3">SN15 / ATCC MYA-4574 / FGSC 10173</strain>
    </source>
</reference>
<dbReference type="RefSeq" id="XP_001803028.1">
    <property type="nucleotide sequence ID" value="XM_001802976.1"/>
</dbReference>